<organism evidence="2 3">
    <name type="scientific">Pelusios castaneus</name>
    <name type="common">West African mud turtle</name>
    <dbReference type="NCBI Taxonomy" id="367368"/>
    <lineage>
        <taxon>Eukaryota</taxon>
        <taxon>Metazoa</taxon>
        <taxon>Chordata</taxon>
        <taxon>Craniata</taxon>
        <taxon>Vertebrata</taxon>
        <taxon>Euteleostomi</taxon>
        <taxon>Archelosauria</taxon>
        <taxon>Testudinata</taxon>
        <taxon>Testudines</taxon>
        <taxon>Pleurodira</taxon>
        <taxon>Pelomedusidae</taxon>
        <taxon>Pelusios</taxon>
    </lineage>
</organism>
<accession>A0A8C8R801</accession>
<protein>
    <submittedName>
        <fullName evidence="2">Uncharacterized protein</fullName>
    </submittedName>
</protein>
<reference evidence="2" key="2">
    <citation type="submission" date="2025-09" db="UniProtKB">
        <authorList>
            <consortium name="Ensembl"/>
        </authorList>
    </citation>
    <scope>IDENTIFICATION</scope>
</reference>
<evidence type="ECO:0000256" key="1">
    <source>
        <dbReference type="SAM" id="MobiDB-lite"/>
    </source>
</evidence>
<dbReference type="Ensembl" id="ENSPCET00000001618.1">
    <property type="protein sequence ID" value="ENSPCEP00000001557.1"/>
    <property type="gene ID" value="ENSPCEG00000001333.1"/>
</dbReference>
<reference evidence="2" key="1">
    <citation type="submission" date="2025-08" db="UniProtKB">
        <authorList>
            <consortium name="Ensembl"/>
        </authorList>
    </citation>
    <scope>IDENTIFICATION</scope>
</reference>
<dbReference type="Proteomes" id="UP000694393">
    <property type="component" value="Unplaced"/>
</dbReference>
<feature type="compositionally biased region" description="Basic and acidic residues" evidence="1">
    <location>
        <begin position="1"/>
        <end position="11"/>
    </location>
</feature>
<feature type="region of interest" description="Disordered" evidence="1">
    <location>
        <begin position="1"/>
        <end position="108"/>
    </location>
</feature>
<name>A0A8C8R801_9SAUR</name>
<evidence type="ECO:0000313" key="2">
    <source>
        <dbReference type="Ensembl" id="ENSPCEP00000001557.1"/>
    </source>
</evidence>
<sequence length="108" mass="11071">MDTHQGLDMKRRAGQANGQRSQGGEGGGHPPAPPAVAARRRGGRKAAAGGEFCSRSARRRASLLPLAWRGGKPEFPGQEERAGELPSPPATPPAGNKSPGDPQSQAGS</sequence>
<proteinExistence type="predicted"/>
<dbReference type="AlphaFoldDB" id="A0A8C8R801"/>
<evidence type="ECO:0000313" key="3">
    <source>
        <dbReference type="Proteomes" id="UP000694393"/>
    </source>
</evidence>
<keyword evidence="3" id="KW-1185">Reference proteome</keyword>